<feature type="compositionally biased region" description="Low complexity" evidence="2">
    <location>
        <begin position="313"/>
        <end position="328"/>
    </location>
</feature>
<reference evidence="4" key="1">
    <citation type="submission" date="2021-01" db="EMBL/GenBank/DDBJ databases">
        <authorList>
            <person name="Corre E."/>
            <person name="Pelletier E."/>
            <person name="Niang G."/>
            <person name="Scheremetjew M."/>
            <person name="Finn R."/>
            <person name="Kale V."/>
            <person name="Holt S."/>
            <person name="Cochrane G."/>
            <person name="Meng A."/>
            <person name="Brown T."/>
            <person name="Cohen L."/>
        </authorList>
    </citation>
    <scope>NUCLEOTIDE SEQUENCE</scope>
    <source>
        <strain evidence="4">CCMP1320</strain>
    </source>
</reference>
<organism evidence="4">
    <name type="scientific">Dunaliella tertiolecta</name>
    <name type="common">Green alga</name>
    <dbReference type="NCBI Taxonomy" id="3047"/>
    <lineage>
        <taxon>Eukaryota</taxon>
        <taxon>Viridiplantae</taxon>
        <taxon>Chlorophyta</taxon>
        <taxon>core chlorophytes</taxon>
        <taxon>Chlorophyceae</taxon>
        <taxon>CS clade</taxon>
        <taxon>Chlamydomonadales</taxon>
        <taxon>Dunaliellaceae</taxon>
        <taxon>Dunaliella</taxon>
    </lineage>
</organism>
<feature type="compositionally biased region" description="Low complexity" evidence="2">
    <location>
        <begin position="508"/>
        <end position="517"/>
    </location>
</feature>
<dbReference type="GO" id="GO:0030422">
    <property type="term" value="P:siRNA processing"/>
    <property type="evidence" value="ECO:0007669"/>
    <property type="project" value="TreeGrafter"/>
</dbReference>
<dbReference type="GO" id="GO:0005737">
    <property type="term" value="C:cytoplasm"/>
    <property type="evidence" value="ECO:0007669"/>
    <property type="project" value="TreeGrafter"/>
</dbReference>
<feature type="compositionally biased region" description="Basic and acidic residues" evidence="2">
    <location>
        <begin position="789"/>
        <end position="800"/>
    </location>
</feature>
<feature type="region of interest" description="Disordered" evidence="2">
    <location>
        <begin position="789"/>
        <end position="809"/>
    </location>
</feature>
<dbReference type="InterPro" id="IPR000999">
    <property type="entry name" value="RNase_III_dom"/>
</dbReference>
<dbReference type="PANTHER" id="PTHR14950">
    <property type="entry name" value="DICER-RELATED"/>
    <property type="match status" value="1"/>
</dbReference>
<feature type="compositionally biased region" description="Basic and acidic residues" evidence="2">
    <location>
        <begin position="906"/>
        <end position="915"/>
    </location>
</feature>
<dbReference type="InterPro" id="IPR036389">
    <property type="entry name" value="RNase_III_sf"/>
</dbReference>
<protein>
    <recommendedName>
        <fullName evidence="3">RNase III domain-containing protein</fullName>
    </recommendedName>
</protein>
<dbReference type="CDD" id="cd00593">
    <property type="entry name" value="RIBOc"/>
    <property type="match status" value="2"/>
</dbReference>
<evidence type="ECO:0000256" key="2">
    <source>
        <dbReference type="SAM" id="MobiDB-lite"/>
    </source>
</evidence>
<feature type="compositionally biased region" description="Gly residues" evidence="2">
    <location>
        <begin position="293"/>
        <end position="303"/>
    </location>
</feature>
<dbReference type="SMART" id="SM00535">
    <property type="entry name" value="RIBOc"/>
    <property type="match status" value="2"/>
</dbReference>
<gene>
    <name evidence="4" type="ORF">DTER00134_LOCUS8387</name>
</gene>
<evidence type="ECO:0000256" key="1">
    <source>
        <dbReference type="ARBA" id="ARBA00022801"/>
    </source>
</evidence>
<dbReference type="EMBL" id="HBIP01014443">
    <property type="protein sequence ID" value="CAE0493314.1"/>
    <property type="molecule type" value="Transcribed_RNA"/>
</dbReference>
<dbReference type="PROSITE" id="PS00517">
    <property type="entry name" value="RNASE_3_1"/>
    <property type="match status" value="1"/>
</dbReference>
<evidence type="ECO:0000259" key="3">
    <source>
        <dbReference type="PROSITE" id="PS50142"/>
    </source>
</evidence>
<feature type="region of interest" description="Disordered" evidence="2">
    <location>
        <begin position="1022"/>
        <end position="1047"/>
    </location>
</feature>
<dbReference type="PANTHER" id="PTHR14950:SF37">
    <property type="entry name" value="ENDORIBONUCLEASE DICER"/>
    <property type="match status" value="1"/>
</dbReference>
<dbReference type="GO" id="GO:0004525">
    <property type="term" value="F:ribonuclease III activity"/>
    <property type="evidence" value="ECO:0007669"/>
    <property type="project" value="InterPro"/>
</dbReference>
<dbReference type="Pfam" id="PF00636">
    <property type="entry name" value="Ribonuclease_3"/>
    <property type="match status" value="1"/>
</dbReference>
<feature type="region of interest" description="Disordered" evidence="2">
    <location>
        <begin position="359"/>
        <end position="394"/>
    </location>
</feature>
<feature type="compositionally biased region" description="Basic and acidic residues" evidence="2">
    <location>
        <begin position="1027"/>
        <end position="1043"/>
    </location>
</feature>
<feature type="compositionally biased region" description="Basic and acidic residues" evidence="2">
    <location>
        <begin position="359"/>
        <end position="376"/>
    </location>
</feature>
<dbReference type="PROSITE" id="PS50142">
    <property type="entry name" value="RNASE_3_2"/>
    <property type="match status" value="2"/>
</dbReference>
<feature type="region of interest" description="Disordered" evidence="2">
    <location>
        <begin position="474"/>
        <end position="527"/>
    </location>
</feature>
<accession>A0A7S3QU62</accession>
<feature type="region of interest" description="Disordered" evidence="2">
    <location>
        <begin position="889"/>
        <end position="924"/>
    </location>
</feature>
<proteinExistence type="predicted"/>
<dbReference type="GO" id="GO:0005634">
    <property type="term" value="C:nucleus"/>
    <property type="evidence" value="ECO:0007669"/>
    <property type="project" value="TreeGrafter"/>
</dbReference>
<evidence type="ECO:0000313" key="4">
    <source>
        <dbReference type="EMBL" id="CAE0493314.1"/>
    </source>
</evidence>
<dbReference type="AlphaFoldDB" id="A0A7S3QU62"/>
<dbReference type="SUPFAM" id="SSF69065">
    <property type="entry name" value="RNase III domain-like"/>
    <property type="match status" value="3"/>
</dbReference>
<feature type="domain" description="RNase III" evidence="3">
    <location>
        <begin position="544"/>
        <end position="688"/>
    </location>
</feature>
<sequence>MPTPTPLSSSIFRRGGTKQELFNNVQQPPSTGAPGEEPELVQELEQLATILQAPKAGHDLSAAIWRPSVGAAEMVLVRKETGQPMGFRYHRRRYLHIEEAVFLVDRADLLLFVEQEGDEDAVPGYTLTGGGSSGTQPPPRHRLLSMQECFELMELCGVSMERYIVYSTLSRSGYLVMRYPSCWVLDPAVGDDLGRQLTPKQVWGLGAWAGACQQSQRGLHQHHQQQQQQQHQADGGEVQWAAEQCTRAARMRGMHQGEAPACMVMDNEDEEGEEEDTGAVLQRQGLQLQVGGQAEGHGQQGVGGKRKLDSTEQQQQQQRQGGVRQVRQFAPPPAPDPVAEALAATAAAATAEQVTSAAEVKKEAAKKQEGGDGQKEDQEEEEELEPLPNRANIRVPPVLVPPQWAGPSAGAIAGTLGRPPRMELLLPSTLLVHPLHMDLWQAQHMMPSLLWRLEGMVCAHELRERLRSTLVHGSAAGKGLKRNDEGSVGNDSAAACAKQESTQESEEQQQQQLQQPQAEEKGKGVDSQDVLQAALPPLRDVLAALTAASSNEGYCCEGVELVGDTVLGYLAAVHLFNTLRSSHEGVLSECKVRLVANEVLLEVTTGASSRRGSSRKLARAIAAGKAGHPHQERLMMQRYIRANTLDVTHFWGKGALVGDKKRIIKSARGKRVADSVEALLGATFLASGGGLALGCIGTSQAQLQPAQQAASRNVTPSEPLLPVQQQQQQQPLSQHNLQVPWATTCSLCSWDAAHLTRALASTALLSERMTIMPPFSSRELKRLLTGESHNAARQENEKALEQPSNLSPDVQPARLTLQERQDRQLIAAMAPLLGGYEFRDAALLREALTHCSCPHPPCNQRLEFLGDAAIEMLAVCHLLANPQSRICPPDQGSASLPPATTGLLLRDPEDPKDEGPAPPLPVPPLDPGVLHISRSTLIANRTLALMCAKSGLWRHMRAGLRHVTRLAASYVAGVSRPISCCKEDVATVAAKAAVASHGNARYTAMETELPCASAKPQQLLDNGTNEDAAKSCNDKENRDGNKEDEGEDAPKLLADLVEAVLGGVLIDCDGGGGRGLVAAWNAYCGLARAAGMDRDLRLVVD</sequence>
<feature type="region of interest" description="Disordered" evidence="2">
    <location>
        <begin position="291"/>
        <end position="337"/>
    </location>
</feature>
<name>A0A7S3QU62_DUNTE</name>
<keyword evidence="1" id="KW-0378">Hydrolase</keyword>
<feature type="domain" description="RNase III" evidence="3">
    <location>
        <begin position="835"/>
        <end position="879"/>
    </location>
</feature>
<dbReference type="Gene3D" id="1.10.1520.10">
    <property type="entry name" value="Ribonuclease III domain"/>
    <property type="match status" value="2"/>
</dbReference>
<dbReference type="GO" id="GO:0003723">
    <property type="term" value="F:RNA binding"/>
    <property type="evidence" value="ECO:0007669"/>
    <property type="project" value="TreeGrafter"/>
</dbReference>